<sequence>MTETLSTPVTPSPDTSRRASSRVRSTSRGRRPGGAAGPSLRERRLSRTGLLAVTPALLLTAVFFVVPVALMAWMSLHRWPLLGRSTFIGLDNYVRAFTADDTFLRSIGFTLIYTVVITPILFVAGLALAFFVRRPSRASTFFRTIFFTPYVIGFAAASFLWLWFTDPSAGSVNAILTSLGTEVDQTSWFVEQWPALINVIVMVTWKVVGFQMILLLGGLNSVPEDVLEAAQIDGAGWWRRLTGIILPLMKPTIILVLVFSISGSLLAFEQFFLITKGRPDNETVTAVYWIYNVSFTKFELGYGAALSVIMLVLLLIVAAAQIRLLRGPKND</sequence>
<feature type="transmembrane region" description="Helical" evidence="7">
    <location>
        <begin position="144"/>
        <end position="164"/>
    </location>
</feature>
<accession>A0A1T5IE76</accession>
<dbReference type="InterPro" id="IPR050809">
    <property type="entry name" value="UgpAE/MalFG_permease"/>
</dbReference>
<feature type="transmembrane region" description="Helical" evidence="7">
    <location>
        <begin position="111"/>
        <end position="132"/>
    </location>
</feature>
<dbReference type="InterPro" id="IPR035906">
    <property type="entry name" value="MetI-like_sf"/>
</dbReference>
<feature type="compositionally biased region" description="Polar residues" evidence="8">
    <location>
        <begin position="1"/>
        <end position="14"/>
    </location>
</feature>
<keyword evidence="4 7" id="KW-0812">Transmembrane</keyword>
<comment type="subcellular location">
    <subcellularLocation>
        <location evidence="1 7">Cell membrane</location>
        <topology evidence="1 7">Multi-pass membrane protein</topology>
    </subcellularLocation>
</comment>
<dbReference type="RefSeq" id="WP_234990934.1">
    <property type="nucleotide sequence ID" value="NZ_FUZP01000001.1"/>
</dbReference>
<reference evidence="10 11" key="1">
    <citation type="submission" date="2017-02" db="EMBL/GenBank/DDBJ databases">
        <authorList>
            <person name="Peterson S.W."/>
        </authorList>
    </citation>
    <scope>NUCLEOTIDE SEQUENCE [LARGE SCALE GENOMIC DNA]</scope>
    <source>
        <strain evidence="10 11">VKM Ac-2059</strain>
    </source>
</reference>
<dbReference type="STRING" id="123320.SAMN06309945_0331"/>
<keyword evidence="5 7" id="KW-1133">Transmembrane helix</keyword>
<evidence type="ECO:0000256" key="1">
    <source>
        <dbReference type="ARBA" id="ARBA00004651"/>
    </source>
</evidence>
<feature type="compositionally biased region" description="Basic residues" evidence="8">
    <location>
        <begin position="19"/>
        <end position="31"/>
    </location>
</feature>
<dbReference type="Gene3D" id="1.10.3720.10">
    <property type="entry name" value="MetI-like"/>
    <property type="match status" value="1"/>
</dbReference>
<evidence type="ECO:0000256" key="3">
    <source>
        <dbReference type="ARBA" id="ARBA00022475"/>
    </source>
</evidence>
<feature type="transmembrane region" description="Helical" evidence="7">
    <location>
        <begin position="248"/>
        <end position="268"/>
    </location>
</feature>
<keyword evidence="6 7" id="KW-0472">Membrane</keyword>
<evidence type="ECO:0000259" key="9">
    <source>
        <dbReference type="PROSITE" id="PS50928"/>
    </source>
</evidence>
<dbReference type="GO" id="GO:0055085">
    <property type="term" value="P:transmembrane transport"/>
    <property type="evidence" value="ECO:0007669"/>
    <property type="project" value="InterPro"/>
</dbReference>
<name>A0A1T5IE76_9MICO</name>
<dbReference type="InterPro" id="IPR000515">
    <property type="entry name" value="MetI-like"/>
</dbReference>
<evidence type="ECO:0000313" key="10">
    <source>
        <dbReference type="EMBL" id="SKC37496.1"/>
    </source>
</evidence>
<dbReference type="Pfam" id="PF00528">
    <property type="entry name" value="BPD_transp_1"/>
    <property type="match status" value="1"/>
</dbReference>
<feature type="transmembrane region" description="Helical" evidence="7">
    <location>
        <begin position="195"/>
        <end position="216"/>
    </location>
</feature>
<feature type="transmembrane region" description="Helical" evidence="7">
    <location>
        <begin position="50"/>
        <end position="74"/>
    </location>
</feature>
<evidence type="ECO:0000256" key="8">
    <source>
        <dbReference type="SAM" id="MobiDB-lite"/>
    </source>
</evidence>
<keyword evidence="2 7" id="KW-0813">Transport</keyword>
<evidence type="ECO:0000256" key="5">
    <source>
        <dbReference type="ARBA" id="ARBA00022989"/>
    </source>
</evidence>
<organism evidence="10 11">
    <name type="scientific">Okibacterium fritillariae</name>
    <dbReference type="NCBI Taxonomy" id="123320"/>
    <lineage>
        <taxon>Bacteria</taxon>
        <taxon>Bacillati</taxon>
        <taxon>Actinomycetota</taxon>
        <taxon>Actinomycetes</taxon>
        <taxon>Micrococcales</taxon>
        <taxon>Microbacteriaceae</taxon>
        <taxon>Okibacterium</taxon>
    </lineage>
</organism>
<dbReference type="EMBL" id="FUZP01000001">
    <property type="protein sequence ID" value="SKC37496.1"/>
    <property type="molecule type" value="Genomic_DNA"/>
</dbReference>
<gene>
    <name evidence="10" type="ORF">SAMN06309945_0331</name>
</gene>
<evidence type="ECO:0000256" key="2">
    <source>
        <dbReference type="ARBA" id="ARBA00022448"/>
    </source>
</evidence>
<evidence type="ECO:0000256" key="7">
    <source>
        <dbReference type="RuleBase" id="RU363032"/>
    </source>
</evidence>
<dbReference type="PANTHER" id="PTHR43227:SF11">
    <property type="entry name" value="BLL4140 PROTEIN"/>
    <property type="match status" value="1"/>
</dbReference>
<dbReference type="SUPFAM" id="SSF161098">
    <property type="entry name" value="MetI-like"/>
    <property type="match status" value="1"/>
</dbReference>
<protein>
    <submittedName>
        <fullName evidence="10">Carbohydrate ABC transporter membrane protein 1, CUT1 family</fullName>
    </submittedName>
</protein>
<feature type="domain" description="ABC transmembrane type-1" evidence="9">
    <location>
        <begin position="107"/>
        <end position="321"/>
    </location>
</feature>
<feature type="region of interest" description="Disordered" evidence="8">
    <location>
        <begin position="1"/>
        <end position="41"/>
    </location>
</feature>
<dbReference type="CDD" id="cd06261">
    <property type="entry name" value="TM_PBP2"/>
    <property type="match status" value="1"/>
</dbReference>
<dbReference type="AlphaFoldDB" id="A0A1T5IE76"/>
<evidence type="ECO:0000256" key="4">
    <source>
        <dbReference type="ARBA" id="ARBA00022692"/>
    </source>
</evidence>
<dbReference type="Proteomes" id="UP000190857">
    <property type="component" value="Unassembled WGS sequence"/>
</dbReference>
<keyword evidence="11" id="KW-1185">Reference proteome</keyword>
<evidence type="ECO:0000256" key="6">
    <source>
        <dbReference type="ARBA" id="ARBA00023136"/>
    </source>
</evidence>
<dbReference type="GO" id="GO:0005886">
    <property type="term" value="C:plasma membrane"/>
    <property type="evidence" value="ECO:0007669"/>
    <property type="project" value="UniProtKB-SubCell"/>
</dbReference>
<dbReference type="PANTHER" id="PTHR43227">
    <property type="entry name" value="BLL4140 PROTEIN"/>
    <property type="match status" value="1"/>
</dbReference>
<evidence type="ECO:0000313" key="11">
    <source>
        <dbReference type="Proteomes" id="UP000190857"/>
    </source>
</evidence>
<keyword evidence="3" id="KW-1003">Cell membrane</keyword>
<proteinExistence type="inferred from homology"/>
<feature type="transmembrane region" description="Helical" evidence="7">
    <location>
        <begin position="300"/>
        <end position="320"/>
    </location>
</feature>
<comment type="similarity">
    <text evidence="7">Belongs to the binding-protein-dependent transport system permease family.</text>
</comment>
<dbReference type="PROSITE" id="PS50928">
    <property type="entry name" value="ABC_TM1"/>
    <property type="match status" value="1"/>
</dbReference>